<dbReference type="PANTHER" id="PTHR22791:SF6">
    <property type="entry name" value="RING-TYPE DOMAIN-CONTAINING PROTEIN"/>
    <property type="match status" value="1"/>
</dbReference>
<dbReference type="Gene3D" id="3.30.40.10">
    <property type="entry name" value="Zinc/RING finger domain, C3HC4 (zinc finger)"/>
    <property type="match status" value="1"/>
</dbReference>
<name>A0AAW0NN65_9GOBI</name>
<dbReference type="PANTHER" id="PTHR22791">
    <property type="entry name" value="RING-TYPE DOMAIN-CONTAINING PROTEIN"/>
    <property type="match status" value="1"/>
</dbReference>
<dbReference type="SUPFAM" id="SSF57850">
    <property type="entry name" value="RING/U-box"/>
    <property type="match status" value="1"/>
</dbReference>
<dbReference type="GO" id="GO:0016567">
    <property type="term" value="P:protein ubiquitination"/>
    <property type="evidence" value="ECO:0007669"/>
    <property type="project" value="TreeGrafter"/>
</dbReference>
<feature type="compositionally biased region" description="Low complexity" evidence="5">
    <location>
        <begin position="39"/>
        <end position="53"/>
    </location>
</feature>
<keyword evidence="8" id="KW-1185">Reference proteome</keyword>
<keyword evidence="2 4" id="KW-0863">Zinc-finger</keyword>
<sequence length="157" mass="17138">MDQSEVSDADVDRITTTVPEDKEQPGTQSSVKRGSVVSPLLHTPPHGPPLQTLSSAETEGTQGDVPQESSEECPVCTEPFQTQGEHSAAVLHCNHPVCQRCLQSVQRLSRDPSRLKCPLCRQTTPLPQWDMFSLQEDMYCSGGVDMCQGGRGTWGQT</sequence>
<evidence type="ECO:0000259" key="6">
    <source>
        <dbReference type="PROSITE" id="PS50089"/>
    </source>
</evidence>
<comment type="caution">
    <text evidence="7">The sequence shown here is derived from an EMBL/GenBank/DDBJ whole genome shotgun (WGS) entry which is preliminary data.</text>
</comment>
<dbReference type="Pfam" id="PF00097">
    <property type="entry name" value="zf-C3HC4"/>
    <property type="match status" value="1"/>
</dbReference>
<dbReference type="PROSITE" id="PS00518">
    <property type="entry name" value="ZF_RING_1"/>
    <property type="match status" value="1"/>
</dbReference>
<feature type="region of interest" description="Disordered" evidence="5">
    <location>
        <begin position="1"/>
        <end position="73"/>
    </location>
</feature>
<dbReference type="GO" id="GO:0008270">
    <property type="term" value="F:zinc ion binding"/>
    <property type="evidence" value="ECO:0007669"/>
    <property type="project" value="UniProtKB-KW"/>
</dbReference>
<organism evidence="7 8">
    <name type="scientific">Mugilogobius chulae</name>
    <name type="common">yellowstripe goby</name>
    <dbReference type="NCBI Taxonomy" id="88201"/>
    <lineage>
        <taxon>Eukaryota</taxon>
        <taxon>Metazoa</taxon>
        <taxon>Chordata</taxon>
        <taxon>Craniata</taxon>
        <taxon>Vertebrata</taxon>
        <taxon>Euteleostomi</taxon>
        <taxon>Actinopterygii</taxon>
        <taxon>Neopterygii</taxon>
        <taxon>Teleostei</taxon>
        <taxon>Neoteleostei</taxon>
        <taxon>Acanthomorphata</taxon>
        <taxon>Gobiaria</taxon>
        <taxon>Gobiiformes</taxon>
        <taxon>Gobioidei</taxon>
        <taxon>Gobiidae</taxon>
        <taxon>Gobionellinae</taxon>
        <taxon>Mugilogobius</taxon>
    </lineage>
</organism>
<keyword evidence="1" id="KW-0479">Metal-binding</keyword>
<evidence type="ECO:0000256" key="4">
    <source>
        <dbReference type="PROSITE-ProRule" id="PRU00175"/>
    </source>
</evidence>
<dbReference type="EMBL" id="JBBPFD010000015">
    <property type="protein sequence ID" value="KAK7896126.1"/>
    <property type="molecule type" value="Genomic_DNA"/>
</dbReference>
<dbReference type="Proteomes" id="UP001460270">
    <property type="component" value="Unassembled WGS sequence"/>
</dbReference>
<dbReference type="InterPro" id="IPR018957">
    <property type="entry name" value="Znf_C3HC4_RING-type"/>
</dbReference>
<dbReference type="InterPro" id="IPR001841">
    <property type="entry name" value="Znf_RING"/>
</dbReference>
<gene>
    <name evidence="7" type="ORF">WMY93_021451</name>
</gene>
<dbReference type="SMART" id="SM00184">
    <property type="entry name" value="RING"/>
    <property type="match status" value="1"/>
</dbReference>
<evidence type="ECO:0000256" key="2">
    <source>
        <dbReference type="ARBA" id="ARBA00022771"/>
    </source>
</evidence>
<evidence type="ECO:0000313" key="8">
    <source>
        <dbReference type="Proteomes" id="UP001460270"/>
    </source>
</evidence>
<accession>A0AAW0NN65</accession>
<dbReference type="InterPro" id="IPR017907">
    <property type="entry name" value="Znf_RING_CS"/>
</dbReference>
<evidence type="ECO:0000256" key="1">
    <source>
        <dbReference type="ARBA" id="ARBA00022723"/>
    </source>
</evidence>
<dbReference type="GO" id="GO:0061630">
    <property type="term" value="F:ubiquitin protein ligase activity"/>
    <property type="evidence" value="ECO:0007669"/>
    <property type="project" value="TreeGrafter"/>
</dbReference>
<keyword evidence="3" id="KW-0862">Zinc</keyword>
<reference evidence="8" key="1">
    <citation type="submission" date="2024-04" db="EMBL/GenBank/DDBJ databases">
        <title>Salinicola lusitanus LLJ914,a marine bacterium isolated from the Okinawa Trough.</title>
        <authorList>
            <person name="Li J."/>
        </authorList>
    </citation>
    <scope>NUCLEOTIDE SEQUENCE [LARGE SCALE GENOMIC DNA]</scope>
</reference>
<dbReference type="InterPro" id="IPR013083">
    <property type="entry name" value="Znf_RING/FYVE/PHD"/>
</dbReference>
<proteinExistence type="predicted"/>
<protein>
    <recommendedName>
        <fullName evidence="6">RING-type domain-containing protein</fullName>
    </recommendedName>
</protein>
<dbReference type="PROSITE" id="PS50089">
    <property type="entry name" value="ZF_RING_2"/>
    <property type="match status" value="1"/>
</dbReference>
<evidence type="ECO:0000313" key="7">
    <source>
        <dbReference type="EMBL" id="KAK7896126.1"/>
    </source>
</evidence>
<feature type="domain" description="RING-type" evidence="6">
    <location>
        <begin position="73"/>
        <end position="121"/>
    </location>
</feature>
<dbReference type="InterPro" id="IPR051435">
    <property type="entry name" value="RING_finger_E3_ubiq-ligases"/>
</dbReference>
<evidence type="ECO:0000256" key="3">
    <source>
        <dbReference type="ARBA" id="ARBA00022833"/>
    </source>
</evidence>
<dbReference type="AlphaFoldDB" id="A0AAW0NN65"/>
<evidence type="ECO:0000256" key="5">
    <source>
        <dbReference type="SAM" id="MobiDB-lite"/>
    </source>
</evidence>